<dbReference type="AlphaFoldDB" id="A0A330LBK9"/>
<organism evidence="2 3">
    <name type="scientific">Nitrospira lenta</name>
    <dbReference type="NCBI Taxonomy" id="1436998"/>
    <lineage>
        <taxon>Bacteria</taxon>
        <taxon>Pseudomonadati</taxon>
        <taxon>Nitrospirota</taxon>
        <taxon>Nitrospiria</taxon>
        <taxon>Nitrospirales</taxon>
        <taxon>Nitrospiraceae</taxon>
        <taxon>Nitrospira</taxon>
    </lineage>
</organism>
<dbReference type="Proteomes" id="UP000248168">
    <property type="component" value="Unassembled WGS sequence"/>
</dbReference>
<evidence type="ECO:0000313" key="2">
    <source>
        <dbReference type="EMBL" id="SPP66476.1"/>
    </source>
</evidence>
<dbReference type="RefSeq" id="WP_121990635.1">
    <property type="nucleotide sequence ID" value="NZ_OUNR01000020.1"/>
</dbReference>
<keyword evidence="1" id="KW-1133">Transmembrane helix</keyword>
<reference evidence="3" key="1">
    <citation type="submission" date="2018-04" db="EMBL/GenBank/DDBJ databases">
        <authorList>
            <person name="Lucker S."/>
            <person name="Sakoula D."/>
        </authorList>
    </citation>
    <scope>NUCLEOTIDE SEQUENCE [LARGE SCALE GENOMIC DNA]</scope>
</reference>
<dbReference type="InParanoid" id="A0A330LBK9"/>
<evidence type="ECO:0000313" key="3">
    <source>
        <dbReference type="Proteomes" id="UP000248168"/>
    </source>
</evidence>
<feature type="transmembrane region" description="Helical" evidence="1">
    <location>
        <begin position="157"/>
        <end position="186"/>
    </location>
</feature>
<keyword evidence="1" id="KW-0472">Membrane</keyword>
<keyword evidence="1" id="KW-0812">Transmembrane</keyword>
<proteinExistence type="predicted"/>
<name>A0A330LBK9_9BACT</name>
<dbReference type="OrthoDB" id="9787530at2"/>
<evidence type="ECO:0000256" key="1">
    <source>
        <dbReference type="SAM" id="Phobius"/>
    </source>
</evidence>
<accession>A0A330LBK9</accession>
<gene>
    <name evidence="2" type="ORF">NITLEN_70066</name>
</gene>
<feature type="transmembrane region" description="Helical" evidence="1">
    <location>
        <begin position="109"/>
        <end position="137"/>
    </location>
</feature>
<sequence>MCISSPRAQIVIGIALATLMAATRGHHFGTLEHLPSASWAVLFLAGCYLSSRWVFPALLAEAALLDVAAVTWGGVDNFCVSPAYGFLLPAYGVLWGAGRWYAARHQENVVTLLPLAVSLVFGAALCELISSGGFYFFSGRFEQTNLTQFAMRLVTYFPGGFSAVLFYVGIAGGIHTLLSVAGAVAARTERFRTSS</sequence>
<evidence type="ECO:0008006" key="4">
    <source>
        <dbReference type="Google" id="ProtNLM"/>
    </source>
</evidence>
<keyword evidence="3" id="KW-1185">Reference proteome</keyword>
<protein>
    <recommendedName>
        <fullName evidence="4">Cobalamin ABC transporter</fullName>
    </recommendedName>
</protein>
<dbReference type="EMBL" id="OUNR01000020">
    <property type="protein sequence ID" value="SPP66476.1"/>
    <property type="molecule type" value="Genomic_DNA"/>
</dbReference>